<comment type="caution">
    <text evidence="2">The sequence shown here is derived from an EMBL/GenBank/DDBJ whole genome shotgun (WGS) entry which is preliminary data.</text>
</comment>
<evidence type="ECO:0000313" key="2">
    <source>
        <dbReference type="EMBL" id="KPC62019.1"/>
    </source>
</evidence>
<dbReference type="Gene3D" id="3.90.226.10">
    <property type="entry name" value="2-enoyl-CoA Hydratase, Chain A, domain 1"/>
    <property type="match status" value="1"/>
</dbReference>
<dbReference type="SMART" id="SM00245">
    <property type="entry name" value="TSPc"/>
    <property type="match status" value="1"/>
</dbReference>
<dbReference type="Gene3D" id="3.30.750.44">
    <property type="match status" value="1"/>
</dbReference>
<dbReference type="PATRIC" id="fig|66876.3.peg.4731"/>
<evidence type="ECO:0000313" key="3">
    <source>
        <dbReference type="Proteomes" id="UP000037982"/>
    </source>
</evidence>
<dbReference type="GO" id="GO:0006508">
    <property type="term" value="P:proteolysis"/>
    <property type="evidence" value="ECO:0007669"/>
    <property type="project" value="InterPro"/>
</dbReference>
<gene>
    <name evidence="2" type="ORF">ADL29_21610</name>
</gene>
<dbReference type="PANTHER" id="PTHR11261:SF3">
    <property type="entry name" value="RETINOL-BINDING PROTEIN 3"/>
    <property type="match status" value="1"/>
</dbReference>
<dbReference type="RefSeq" id="WP_053925250.1">
    <property type="nucleotide sequence ID" value="NZ_LGKG01000142.1"/>
</dbReference>
<reference evidence="3" key="1">
    <citation type="submission" date="2015-07" db="EMBL/GenBank/DDBJ databases">
        <authorList>
            <person name="Ju K.-S."/>
            <person name="Doroghazi J.R."/>
            <person name="Metcalf W.W."/>
        </authorList>
    </citation>
    <scope>NUCLEOTIDE SEQUENCE [LARGE SCALE GENOMIC DNA]</scope>
    <source>
        <strain evidence="3">NRRL ISP-5002</strain>
    </source>
</reference>
<feature type="domain" description="Tail specific protease" evidence="1">
    <location>
        <begin position="267"/>
        <end position="485"/>
    </location>
</feature>
<protein>
    <submittedName>
        <fullName evidence="2">Peptidase S41</fullName>
    </submittedName>
</protein>
<dbReference type="AlphaFoldDB" id="A0A0N0GYL9"/>
<dbReference type="EMBL" id="LGKG01000142">
    <property type="protein sequence ID" value="KPC62019.1"/>
    <property type="molecule type" value="Genomic_DNA"/>
</dbReference>
<name>A0A0N0GYL9_9ACTN</name>
<dbReference type="InterPro" id="IPR005151">
    <property type="entry name" value="Tail-specific_protease"/>
</dbReference>
<organism evidence="2 3">
    <name type="scientific">Streptomyces chattanoogensis</name>
    <dbReference type="NCBI Taxonomy" id="66876"/>
    <lineage>
        <taxon>Bacteria</taxon>
        <taxon>Bacillati</taxon>
        <taxon>Actinomycetota</taxon>
        <taxon>Actinomycetes</taxon>
        <taxon>Kitasatosporales</taxon>
        <taxon>Streptomycetaceae</taxon>
        <taxon>Streptomyces</taxon>
    </lineage>
</organism>
<dbReference type="PANTHER" id="PTHR11261">
    <property type="entry name" value="INTERPHOTORECEPTOR RETINOID-BINDING PROTEIN"/>
    <property type="match status" value="1"/>
</dbReference>
<proteinExistence type="predicted"/>
<accession>A0A0N0GYL9</accession>
<dbReference type="InterPro" id="IPR028204">
    <property type="entry name" value="Tricorn_C1"/>
</dbReference>
<sequence>MSLADRRRSRSPGPAPLLLTGMTVLTVLTALATTAACTAPSTAGRGADAGPRGRAAAARPAAAGALEGVWRMDGYGTLVAIKGRSLRTYEATAVSCLPGGVTGTRAGAPDAHGRSRFTVPQGLEGQEGAPFDAAPLTVSPSGPGRAGLAIADNVGRRTLHRIGALPARCAERPSRDPRAVFDVFWRTYAENYPFFRAKKIDWTAVRERYRPRITAKTTDDELFAVLRAMIEPLHDAHTHIAAGRGRHYAGKRPGTVLPTPESAARTDRAIAANLGPGVTQRHWAQGKLSYADLPGRIGYFRITQFADYTEKGDYAGDVAALDRALDSVFTRARTQGPAALRGLVTDLRLNGGGADPLGLRIASRLTGRPYLAYAKRARNHPSAPEKFTRPQPIRIHPYRGPVYTGPVTVLTGPLTISAGETFTQSVMGRAPAPTRIGQPTQGVFSDVLDRTLPNGWTFGLPNEEFLTADGRTFDGPGIPPAIRTPVFSDKELDARRDSALTRARALLNGRAPKAVRP</sequence>
<dbReference type="CDD" id="cd07563">
    <property type="entry name" value="Peptidase_S41_IRBP"/>
    <property type="match status" value="1"/>
</dbReference>
<dbReference type="Pfam" id="PF14684">
    <property type="entry name" value="Tricorn_C1"/>
    <property type="match status" value="1"/>
</dbReference>
<dbReference type="GO" id="GO:0008236">
    <property type="term" value="F:serine-type peptidase activity"/>
    <property type="evidence" value="ECO:0007669"/>
    <property type="project" value="InterPro"/>
</dbReference>
<dbReference type="Proteomes" id="UP000037982">
    <property type="component" value="Unassembled WGS sequence"/>
</dbReference>
<dbReference type="SUPFAM" id="SSF52096">
    <property type="entry name" value="ClpP/crotonase"/>
    <property type="match status" value="1"/>
</dbReference>
<evidence type="ECO:0000259" key="1">
    <source>
        <dbReference type="SMART" id="SM00245"/>
    </source>
</evidence>
<dbReference type="Pfam" id="PF03572">
    <property type="entry name" value="Peptidase_S41"/>
    <property type="match status" value="1"/>
</dbReference>
<dbReference type="InterPro" id="IPR029045">
    <property type="entry name" value="ClpP/crotonase-like_dom_sf"/>
</dbReference>
<keyword evidence="3" id="KW-1185">Reference proteome</keyword>